<accession>A0ABX1NU11</accession>
<gene>
    <name evidence="9" type="ORF">GPA24_05720</name>
</gene>
<comment type="caution">
    <text evidence="9">The sequence shown here is derived from an EMBL/GenBank/DDBJ whole genome shotgun (WGS) entry which is preliminary data.</text>
</comment>
<evidence type="ECO:0000256" key="4">
    <source>
        <dbReference type="ARBA" id="ARBA00022833"/>
    </source>
</evidence>
<dbReference type="InterPro" id="IPR001915">
    <property type="entry name" value="Peptidase_M48"/>
</dbReference>
<keyword evidence="5 6" id="KW-0482">Metalloprotease</keyword>
<evidence type="ECO:0000313" key="10">
    <source>
        <dbReference type="Proteomes" id="UP000633943"/>
    </source>
</evidence>
<dbReference type="CDD" id="cd07328">
    <property type="entry name" value="M48_Ste24p_like"/>
    <property type="match status" value="1"/>
</dbReference>
<keyword evidence="7" id="KW-1133">Transmembrane helix</keyword>
<feature type="transmembrane region" description="Helical" evidence="7">
    <location>
        <begin position="57"/>
        <end position="75"/>
    </location>
</feature>
<keyword evidence="1 6" id="KW-0645">Protease</keyword>
<dbReference type="Proteomes" id="UP000633943">
    <property type="component" value="Unassembled WGS sequence"/>
</dbReference>
<keyword evidence="2" id="KW-0479">Metal-binding</keyword>
<evidence type="ECO:0000256" key="5">
    <source>
        <dbReference type="ARBA" id="ARBA00023049"/>
    </source>
</evidence>
<dbReference type="EMBL" id="WTVP01000010">
    <property type="protein sequence ID" value="NMG15050.1"/>
    <property type="molecule type" value="Genomic_DNA"/>
</dbReference>
<protein>
    <submittedName>
        <fullName evidence="9">M48 family metalloprotease</fullName>
    </submittedName>
</protein>
<organism evidence="9 10">
    <name type="scientific">Aromatoleum bremense</name>
    <dbReference type="NCBI Taxonomy" id="76115"/>
    <lineage>
        <taxon>Bacteria</taxon>
        <taxon>Pseudomonadati</taxon>
        <taxon>Pseudomonadota</taxon>
        <taxon>Betaproteobacteria</taxon>
        <taxon>Rhodocyclales</taxon>
        <taxon>Rhodocyclaceae</taxon>
        <taxon>Aromatoleum</taxon>
    </lineage>
</organism>
<feature type="domain" description="Peptidase M48" evidence="8">
    <location>
        <begin position="155"/>
        <end position="330"/>
    </location>
</feature>
<keyword evidence="7" id="KW-0472">Membrane</keyword>
<sequence>MQASCPRLSRLRSRLARRLGLKALAGLVLVGCMALAFGAIAGHVAFATWSFLVDGKVVVATTSAAVSMVAFALAWRVLGWLIAPAACPDGVRLPREAARSLYAMIDQMSQRFGGIPVDAVWIGGDMNAAILQRPRWGWVGPIETHLIIGLPLAHSVSRRQFCAILAHEFAHLACQRQRLDAWGGHLRAWWFRVLDRCIDGTPLLGRGLEWGFAGDLRDALRLARIEEFEADAVAARVVGAGLVGEALVEVALKERFLSEDYWRKVMAQSRLQPEPSIRPYRDMGLGMMAGFRRPMPGSLDLRRWMAGDEEHVPVASFHPTVAERLRALRVRAAVSHGERMSVADACLAPLLPTLAWVFDRAWWEDSRLAWQRCYQLSRPV</sequence>
<comment type="cofactor">
    <cofactor evidence="6">
        <name>Zn(2+)</name>
        <dbReference type="ChEBI" id="CHEBI:29105"/>
    </cofactor>
    <text evidence="6">Binds 1 zinc ion per subunit.</text>
</comment>
<feature type="transmembrane region" description="Helical" evidence="7">
    <location>
        <begin position="21"/>
        <end position="45"/>
    </location>
</feature>
<dbReference type="Pfam" id="PF01435">
    <property type="entry name" value="Peptidase_M48"/>
    <property type="match status" value="1"/>
</dbReference>
<keyword evidence="4 6" id="KW-0862">Zinc</keyword>
<evidence type="ECO:0000256" key="6">
    <source>
        <dbReference type="RuleBase" id="RU003983"/>
    </source>
</evidence>
<name>A0ABX1NU11_9RHOO</name>
<evidence type="ECO:0000256" key="1">
    <source>
        <dbReference type="ARBA" id="ARBA00022670"/>
    </source>
</evidence>
<evidence type="ECO:0000259" key="8">
    <source>
        <dbReference type="Pfam" id="PF01435"/>
    </source>
</evidence>
<evidence type="ECO:0000256" key="7">
    <source>
        <dbReference type="SAM" id="Phobius"/>
    </source>
</evidence>
<proteinExistence type="inferred from homology"/>
<keyword evidence="7" id="KW-0812">Transmembrane</keyword>
<comment type="similarity">
    <text evidence="6">Belongs to the peptidase M48 family.</text>
</comment>
<evidence type="ECO:0000256" key="3">
    <source>
        <dbReference type="ARBA" id="ARBA00022801"/>
    </source>
</evidence>
<keyword evidence="3 6" id="KW-0378">Hydrolase</keyword>
<dbReference type="RefSeq" id="WP_169201760.1">
    <property type="nucleotide sequence ID" value="NZ_CP059467.1"/>
</dbReference>
<dbReference type="GO" id="GO:0008237">
    <property type="term" value="F:metallopeptidase activity"/>
    <property type="evidence" value="ECO:0007669"/>
    <property type="project" value="UniProtKB-KW"/>
</dbReference>
<dbReference type="Gene3D" id="3.30.2010.10">
    <property type="entry name" value="Metalloproteases ('zincins'), catalytic domain"/>
    <property type="match status" value="1"/>
</dbReference>
<reference evidence="9 10" key="1">
    <citation type="submission" date="2019-12" db="EMBL/GenBank/DDBJ databases">
        <title>Comparative genomics gives insights into the taxonomy of the Azoarcus-Aromatoleum group and reveals separate origins of nif in the plant-associated Azoarcus and non-plant-associated Aromatoleum sub-groups.</title>
        <authorList>
            <person name="Lafos M."/>
            <person name="Maluk M."/>
            <person name="Batista M."/>
            <person name="Junghare M."/>
            <person name="Carmona M."/>
            <person name="Faoro H."/>
            <person name="Cruz L.M."/>
            <person name="Battistoni F."/>
            <person name="De Souza E."/>
            <person name="Pedrosa F."/>
            <person name="Chen W.-M."/>
            <person name="Poole P.S."/>
            <person name="Dixon R.A."/>
            <person name="James E.K."/>
        </authorList>
    </citation>
    <scope>NUCLEOTIDE SEQUENCE [LARGE SCALE GENOMIC DNA]</scope>
    <source>
        <strain evidence="9 10">PbN1</strain>
    </source>
</reference>
<evidence type="ECO:0000256" key="2">
    <source>
        <dbReference type="ARBA" id="ARBA00022723"/>
    </source>
</evidence>
<keyword evidence="10" id="KW-1185">Reference proteome</keyword>
<evidence type="ECO:0000313" key="9">
    <source>
        <dbReference type="EMBL" id="NMG15050.1"/>
    </source>
</evidence>